<dbReference type="Proteomes" id="UP000632886">
    <property type="component" value="Unassembled WGS sequence"/>
</dbReference>
<dbReference type="PANTHER" id="PTHR34832:SF1">
    <property type="entry name" value="CENTROMERE PROTEIN W"/>
    <property type="match status" value="1"/>
</dbReference>
<dbReference type="GO" id="GO:0000776">
    <property type="term" value="C:kinetochore"/>
    <property type="evidence" value="ECO:0007669"/>
    <property type="project" value="UniProtKB-KW"/>
</dbReference>
<keyword evidence="3" id="KW-0158">Chromosome</keyword>
<keyword evidence="6" id="KW-0137">Centromere</keyword>
<evidence type="ECO:0000313" key="9">
    <source>
        <dbReference type="Proteomes" id="UP000632886"/>
    </source>
</evidence>
<proteinExistence type="inferred from homology"/>
<dbReference type="PANTHER" id="PTHR34832">
    <property type="entry name" value="CENTROMERE PROTEIN W"/>
    <property type="match status" value="1"/>
</dbReference>
<dbReference type="InterPro" id="IPR052484">
    <property type="entry name" value="CENP-W/WIP1"/>
</dbReference>
<feature type="non-terminal residue" evidence="8">
    <location>
        <position position="1"/>
    </location>
</feature>
<dbReference type="GO" id="GO:0005654">
    <property type="term" value="C:nucleoplasm"/>
    <property type="evidence" value="ECO:0007669"/>
    <property type="project" value="TreeGrafter"/>
</dbReference>
<dbReference type="Gene3D" id="1.10.20.10">
    <property type="entry name" value="Histone, subunit A"/>
    <property type="match status" value="1"/>
</dbReference>
<dbReference type="EMBL" id="WBNK01000071">
    <property type="protein sequence ID" value="NXX89065.1"/>
    <property type="molecule type" value="Genomic_DNA"/>
</dbReference>
<dbReference type="InterPro" id="IPR028847">
    <property type="entry name" value="CENP-W"/>
</dbReference>
<evidence type="ECO:0000256" key="4">
    <source>
        <dbReference type="ARBA" id="ARBA00022838"/>
    </source>
</evidence>
<evidence type="ECO:0000256" key="3">
    <source>
        <dbReference type="ARBA" id="ARBA00022454"/>
    </source>
</evidence>
<evidence type="ECO:0000256" key="6">
    <source>
        <dbReference type="ARBA" id="ARBA00023328"/>
    </source>
</evidence>
<protein>
    <submittedName>
        <fullName evidence="8">CENPW protein</fullName>
    </submittedName>
</protein>
<dbReference type="GO" id="GO:0007059">
    <property type="term" value="P:chromosome segregation"/>
    <property type="evidence" value="ECO:0007669"/>
    <property type="project" value="TreeGrafter"/>
</dbReference>
<gene>
    <name evidence="8" type="primary">Cenpw</name>
    <name evidence="8" type="ORF">CENBEN_R11782</name>
</gene>
<comment type="similarity">
    <text evidence="7">Belongs to the CENP-W/WIP1 family.</text>
</comment>
<dbReference type="Pfam" id="PF15510">
    <property type="entry name" value="CENP-W"/>
    <property type="match status" value="1"/>
</dbReference>
<feature type="non-terminal residue" evidence="8">
    <location>
        <position position="93"/>
    </location>
</feature>
<reference evidence="8 9" key="1">
    <citation type="submission" date="2020-02" db="EMBL/GenBank/DDBJ databases">
        <title>Bird 10,000 Genomes (B10K) Project - Family phase.</title>
        <authorList>
            <person name="Zhang G."/>
        </authorList>
    </citation>
    <scope>NUCLEOTIDE SEQUENCE [LARGE SCALE GENOMIC DNA]</scope>
    <source>
        <strain evidence="8">B10K-DU-017-21</strain>
    </source>
</reference>
<sequence length="93" mass="10394">GGEAGMKRTAPRATLRRIIRKHKPELRLAANADLLVRRGRGGAGAESVHLSFLLFLHRLAEEARTNAFEDKSKIIKPEHTIAAAKVIKHFEYL</sequence>
<organism evidence="8 9">
    <name type="scientific">Centropus bengalensis</name>
    <name type="common">lesser coucal</name>
    <dbReference type="NCBI Taxonomy" id="1463675"/>
    <lineage>
        <taxon>Eukaryota</taxon>
        <taxon>Metazoa</taxon>
        <taxon>Chordata</taxon>
        <taxon>Craniata</taxon>
        <taxon>Vertebrata</taxon>
        <taxon>Euteleostomi</taxon>
        <taxon>Archelosauria</taxon>
        <taxon>Archosauria</taxon>
        <taxon>Dinosauria</taxon>
        <taxon>Saurischia</taxon>
        <taxon>Theropoda</taxon>
        <taxon>Coelurosauria</taxon>
        <taxon>Aves</taxon>
        <taxon>Neognathae</taxon>
        <taxon>Neoaves</taxon>
        <taxon>Otidimorphae</taxon>
        <taxon>Cuculiformes</taxon>
        <taxon>Centropidae</taxon>
        <taxon>Centropus</taxon>
    </lineage>
</organism>
<keyword evidence="5" id="KW-0539">Nucleus</keyword>
<dbReference type="SUPFAM" id="SSF47113">
    <property type="entry name" value="Histone-fold"/>
    <property type="match status" value="1"/>
</dbReference>
<evidence type="ECO:0000256" key="2">
    <source>
        <dbReference type="ARBA" id="ARBA00004629"/>
    </source>
</evidence>
<evidence type="ECO:0000313" key="8">
    <source>
        <dbReference type="EMBL" id="NXX89065.1"/>
    </source>
</evidence>
<name>A0A852LLD8_9AVES</name>
<keyword evidence="4" id="KW-0995">Kinetochore</keyword>
<evidence type="ECO:0000256" key="5">
    <source>
        <dbReference type="ARBA" id="ARBA00023242"/>
    </source>
</evidence>
<keyword evidence="9" id="KW-1185">Reference proteome</keyword>
<dbReference type="GO" id="GO:0046982">
    <property type="term" value="F:protein heterodimerization activity"/>
    <property type="evidence" value="ECO:0007669"/>
    <property type="project" value="InterPro"/>
</dbReference>
<accession>A0A852LLD8</accession>
<dbReference type="InterPro" id="IPR009072">
    <property type="entry name" value="Histone-fold"/>
</dbReference>
<evidence type="ECO:0000256" key="7">
    <source>
        <dbReference type="ARBA" id="ARBA00038432"/>
    </source>
</evidence>
<dbReference type="AlphaFoldDB" id="A0A852LLD8"/>
<comment type="caution">
    <text evidence="8">The sequence shown here is derived from an EMBL/GenBank/DDBJ whole genome shotgun (WGS) entry which is preliminary data.</text>
</comment>
<dbReference type="GO" id="GO:0000278">
    <property type="term" value="P:mitotic cell cycle"/>
    <property type="evidence" value="ECO:0007669"/>
    <property type="project" value="InterPro"/>
</dbReference>
<evidence type="ECO:0000256" key="1">
    <source>
        <dbReference type="ARBA" id="ARBA00004123"/>
    </source>
</evidence>
<comment type="subcellular location">
    <subcellularLocation>
        <location evidence="2">Chromosome</location>
        <location evidence="2">Centromere</location>
        <location evidence="2">Kinetochore</location>
    </subcellularLocation>
    <subcellularLocation>
        <location evidence="1">Nucleus</location>
    </subcellularLocation>
</comment>
<dbReference type="GO" id="GO:0051382">
    <property type="term" value="P:kinetochore assembly"/>
    <property type="evidence" value="ECO:0007669"/>
    <property type="project" value="InterPro"/>
</dbReference>
<dbReference type="CDD" id="cd13732">
    <property type="entry name" value="HFD_CENP-W"/>
    <property type="match status" value="1"/>
</dbReference>
<dbReference type="GO" id="GO:0003677">
    <property type="term" value="F:DNA binding"/>
    <property type="evidence" value="ECO:0007669"/>
    <property type="project" value="InterPro"/>
</dbReference>